<dbReference type="InterPro" id="IPR004358">
    <property type="entry name" value="Sig_transdc_His_kin-like_C"/>
</dbReference>
<keyword evidence="11" id="KW-1185">Reference proteome</keyword>
<organism evidence="10 11">
    <name type="scientific">Claviceps purpurea (strain 20.1)</name>
    <name type="common">Ergot fungus</name>
    <name type="synonym">Sphacelia segetum</name>
    <dbReference type="NCBI Taxonomy" id="1111077"/>
    <lineage>
        <taxon>Eukaryota</taxon>
        <taxon>Fungi</taxon>
        <taxon>Dikarya</taxon>
        <taxon>Ascomycota</taxon>
        <taxon>Pezizomycotina</taxon>
        <taxon>Sordariomycetes</taxon>
        <taxon>Hypocreomycetidae</taxon>
        <taxon>Hypocreales</taxon>
        <taxon>Clavicipitaceae</taxon>
        <taxon>Claviceps</taxon>
    </lineage>
</organism>
<dbReference type="Proteomes" id="UP000016801">
    <property type="component" value="Unassembled WGS sequence"/>
</dbReference>
<dbReference type="PROSITE" id="PS50109">
    <property type="entry name" value="HIS_KIN"/>
    <property type="match status" value="1"/>
</dbReference>
<dbReference type="PANTHER" id="PTHR43047">
    <property type="entry name" value="TWO-COMPONENT HISTIDINE PROTEIN KINASE"/>
    <property type="match status" value="1"/>
</dbReference>
<feature type="region of interest" description="Disordered" evidence="7">
    <location>
        <begin position="1132"/>
        <end position="1163"/>
    </location>
</feature>
<sequence>MVGLVDVSEAARERETFRYDSSLIQHTVRYTPDTPILSSQLRSSPDSALTSFAQLAALRLKTSRALISLFDATHQYVVAEATPTLGLQPDCAAGDNPLWLSNIAIPRTYGVCERVLTAAPSSVGHVKNESSDEILPVTVIDDLTADIHFADLPLVKSGWPRSRFYAAAPIRTHHGVNIGVLCVVDEEPRIGLAADEMRFMWELSKVIMGHLESKRATTAHGRTERMVRGISSFIDGSTTLTKNKFDVSSTTDQNRHHVGDTRTSSMINAGLLATPATDAVREEVAADQDVGKMPLGEERPRPRIIRASTMSVASSEGCAGENDVASRARRIYTKAAKALCFSLDVEGLVFLDANVTSFGGARARDFRDASATSSSSWEFSSASSSSSPPSSSSDEYSSPGCRENEYSGRQHNPSREPSFAPVLGFSGTSLSMVHDDSATSHQPPELPQLFLRKLLRRYPQGTIFNFNQSGTVQSTDCSSEEASADHGVPVVLHEGHRRSAVGKRARMKKSEQEMLMHLLPGARCIAFAPVWDPSTQRWSAGAFAYTKASSRVFSTKVELTYLIAFGTIVMSEVSRLRATMANKSRMDMLSSLSHELRSPLHGLVLGVDMLHDTALDRLQKEFLNTVETCGRTLLDTVDHLLHWAKINNFMTRPSSTHAKALIGHGSKRDLGAEHRTSKSVEAGMMSITTHVAVDALAEEVVESVFAGHTYQKLIAAHAAKASSSVEPKCTALQRLDRMHVSMEKHPDLMASQPGDVVVSLDVESNVNWVFLTQAGALRRVIMNLLGNSLKYTTRGFVRVSLSQRQAIVPCSSRIRARTRVHRDVRTVRLTVSDSGKGMTEEFLQSHLFVPFSQEDRLSPGVGLGLSLVKKIVSGLGGRIMVQSSRGNGTTISVELPLELALPQSLCLNQTGETPPEPESTAPKDTFERHVAALRGLHVRVAGFAHETSVSVPETDQILTPDIAKPFDEGATILAICRDWLHMIVLDTSTDDDGTAAMTKADVLICTAAHLDWIRGECREILALMPVVVLCANVAATRTVESRCKDCSPGAVLEYSSQPVGPRKLARALASCLERWHQIQQAGPGASVELPQPRSISHKLLPIDAMVAGDQSADKEPPNDKIFLDSSSCADALSPPNSITPSEKAVKVTPTKSHSPPPPPPQDRFLVVDDNPINLKILSSCLQKMGHLHDAVCNGKEAVHAFRRGAGAYKGIFMDLSMPVMSGFEASCLIRQHEKEAKLETCTIFALTGLASAEAQQEAFACGIDLFLTKPVRLKELRQVLTSKGLT</sequence>
<dbReference type="InterPro" id="IPR005467">
    <property type="entry name" value="His_kinase_dom"/>
</dbReference>
<keyword evidence="5" id="KW-0418">Kinase</keyword>
<feature type="region of interest" description="Disordered" evidence="7">
    <location>
        <begin position="377"/>
        <end position="420"/>
    </location>
</feature>
<comment type="caution">
    <text evidence="10">The sequence shown here is derived from an EMBL/GenBank/DDBJ whole genome shotgun (WGS) entry which is preliminary data.</text>
</comment>
<dbReference type="Pfam" id="PF00072">
    <property type="entry name" value="Response_reg"/>
    <property type="match status" value="1"/>
</dbReference>
<dbReference type="InterPro" id="IPR003594">
    <property type="entry name" value="HATPase_dom"/>
</dbReference>
<evidence type="ECO:0000313" key="11">
    <source>
        <dbReference type="Proteomes" id="UP000016801"/>
    </source>
</evidence>
<evidence type="ECO:0000256" key="4">
    <source>
        <dbReference type="ARBA" id="ARBA00022679"/>
    </source>
</evidence>
<evidence type="ECO:0000256" key="7">
    <source>
        <dbReference type="SAM" id="MobiDB-lite"/>
    </source>
</evidence>
<comment type="catalytic activity">
    <reaction evidence="1">
        <text>ATP + protein L-histidine = ADP + protein N-phospho-L-histidine.</text>
        <dbReference type="EC" id="2.7.13.3"/>
    </reaction>
</comment>
<dbReference type="Gene3D" id="1.10.287.130">
    <property type="match status" value="1"/>
</dbReference>
<evidence type="ECO:0000256" key="1">
    <source>
        <dbReference type="ARBA" id="ARBA00000085"/>
    </source>
</evidence>
<dbReference type="Gene3D" id="3.30.565.10">
    <property type="entry name" value="Histidine kinase-like ATPase, C-terminal domain"/>
    <property type="match status" value="1"/>
</dbReference>
<reference evidence="10 11" key="1">
    <citation type="journal article" date="2013" name="PLoS Genet.">
        <title>Plant-symbiotic fungi as chemical engineers: Multi-genome analysis of the Clavicipitaceae reveals dynamics of alkaloid loci.</title>
        <authorList>
            <person name="Schardl C.L."/>
            <person name="Young C.A."/>
            <person name="Hesse U."/>
            <person name="Amyotte S.G."/>
            <person name="Andreeva K."/>
            <person name="Calie P.J."/>
            <person name="Fleetwood D.J."/>
            <person name="Haws D.C."/>
            <person name="Moore N."/>
            <person name="Oeser B."/>
            <person name="Panaccione D.G."/>
            <person name="Schweri K.K."/>
            <person name="Voisey C.R."/>
            <person name="Farman M.L."/>
            <person name="Jaromczyk J.W."/>
            <person name="Roe B.A."/>
            <person name="O'Sullivan D.M."/>
            <person name="Scott B."/>
            <person name="Tudzynski P."/>
            <person name="An Z."/>
            <person name="Arnaoudova E.G."/>
            <person name="Bullock C.T."/>
            <person name="Charlton N.D."/>
            <person name="Chen L."/>
            <person name="Cox M."/>
            <person name="Dinkins R.D."/>
            <person name="Florea S."/>
            <person name="Glenn A.E."/>
            <person name="Gordon A."/>
            <person name="Gueldener U."/>
            <person name="Harris D.R."/>
            <person name="Hollin W."/>
            <person name="Jaromczyk J."/>
            <person name="Johnson R.D."/>
            <person name="Khan A.K."/>
            <person name="Leistner E."/>
            <person name="Leuchtmann A."/>
            <person name="Li C."/>
            <person name="Liu J."/>
            <person name="Liu J."/>
            <person name="Liu M."/>
            <person name="Mace W."/>
            <person name="Machado C."/>
            <person name="Nagabhyru P."/>
            <person name="Pan J."/>
            <person name="Schmid J."/>
            <person name="Sugawara K."/>
            <person name="Steiner U."/>
            <person name="Takach J.E."/>
            <person name="Tanaka E."/>
            <person name="Webb J.S."/>
            <person name="Wilson E.V."/>
            <person name="Wiseman J.L."/>
            <person name="Yoshida R."/>
            <person name="Zeng Z."/>
        </authorList>
    </citation>
    <scope>NUCLEOTIDE SEQUENCE [LARGE SCALE GENOMIC DNA]</scope>
    <source>
        <strain evidence="10 11">20.1</strain>
    </source>
</reference>
<proteinExistence type="predicted"/>
<evidence type="ECO:0000256" key="3">
    <source>
        <dbReference type="ARBA" id="ARBA00022553"/>
    </source>
</evidence>
<dbReference type="InterPro" id="IPR036097">
    <property type="entry name" value="HisK_dim/P_sf"/>
</dbReference>
<dbReference type="SUPFAM" id="SSF52172">
    <property type="entry name" value="CheY-like"/>
    <property type="match status" value="1"/>
</dbReference>
<dbReference type="EC" id="2.7.13.3" evidence="2"/>
<dbReference type="Pfam" id="PF02518">
    <property type="entry name" value="HATPase_c"/>
    <property type="match status" value="1"/>
</dbReference>
<dbReference type="InterPro" id="IPR003661">
    <property type="entry name" value="HisK_dim/P_dom"/>
</dbReference>
<keyword evidence="4" id="KW-0808">Transferase</keyword>
<evidence type="ECO:0000256" key="5">
    <source>
        <dbReference type="ARBA" id="ARBA00022777"/>
    </source>
</evidence>
<evidence type="ECO:0000313" key="10">
    <source>
        <dbReference type="EMBL" id="CCE28517.1"/>
    </source>
</evidence>
<dbReference type="GO" id="GO:0009927">
    <property type="term" value="F:histidine phosphotransfer kinase activity"/>
    <property type="evidence" value="ECO:0007669"/>
    <property type="project" value="TreeGrafter"/>
</dbReference>
<dbReference type="CDD" id="cd17546">
    <property type="entry name" value="REC_hyHK_CKI1_RcsC-like"/>
    <property type="match status" value="1"/>
</dbReference>
<dbReference type="PhylomeDB" id="M1VUX2"/>
<gene>
    <name evidence="10" type="ORF">CPUR_02204</name>
</gene>
<feature type="modified residue" description="4-aspartylphosphate" evidence="6">
    <location>
        <position position="1214"/>
    </location>
</feature>
<dbReference type="SMART" id="SM00388">
    <property type="entry name" value="HisKA"/>
    <property type="match status" value="1"/>
</dbReference>
<dbReference type="SUPFAM" id="SSF55874">
    <property type="entry name" value="ATPase domain of HSP90 chaperone/DNA topoisomerase II/histidine kinase"/>
    <property type="match status" value="1"/>
</dbReference>
<dbReference type="VEuPathDB" id="FungiDB:CPUR_02204"/>
<dbReference type="SMART" id="SM00387">
    <property type="entry name" value="HATPase_c"/>
    <property type="match status" value="1"/>
</dbReference>
<evidence type="ECO:0000256" key="2">
    <source>
        <dbReference type="ARBA" id="ARBA00012438"/>
    </source>
</evidence>
<feature type="domain" description="Response regulatory" evidence="9">
    <location>
        <begin position="1163"/>
        <end position="1284"/>
    </location>
</feature>
<feature type="compositionally biased region" description="Low complexity" evidence="7">
    <location>
        <begin position="377"/>
        <end position="399"/>
    </location>
</feature>
<dbReference type="PANTHER" id="PTHR43047:SF72">
    <property type="entry name" value="OSMOSENSING HISTIDINE PROTEIN KINASE SLN1"/>
    <property type="match status" value="1"/>
</dbReference>
<dbReference type="Gene3D" id="3.30.450.40">
    <property type="match status" value="1"/>
</dbReference>
<protein>
    <recommendedName>
        <fullName evidence="2">histidine kinase</fullName>
        <ecNumber evidence="2">2.7.13.3</ecNumber>
    </recommendedName>
</protein>
<dbReference type="PROSITE" id="PS50110">
    <property type="entry name" value="RESPONSE_REGULATORY"/>
    <property type="match status" value="1"/>
</dbReference>
<dbReference type="eggNOG" id="KOG0519">
    <property type="taxonomic scope" value="Eukaryota"/>
</dbReference>
<dbReference type="Pfam" id="PF00512">
    <property type="entry name" value="HisKA"/>
    <property type="match status" value="1"/>
</dbReference>
<evidence type="ECO:0000256" key="6">
    <source>
        <dbReference type="PROSITE-ProRule" id="PRU00169"/>
    </source>
</evidence>
<keyword evidence="3 6" id="KW-0597">Phosphoprotein</keyword>
<accession>M1VUX2</accession>
<dbReference type="InterPro" id="IPR036890">
    <property type="entry name" value="HATPase_C_sf"/>
</dbReference>
<evidence type="ECO:0000259" key="9">
    <source>
        <dbReference type="PROSITE" id="PS50110"/>
    </source>
</evidence>
<dbReference type="STRING" id="1111077.M1VUX2"/>
<dbReference type="OrthoDB" id="303614at2759"/>
<feature type="domain" description="Histidine kinase" evidence="8">
    <location>
        <begin position="591"/>
        <end position="899"/>
    </location>
</feature>
<dbReference type="GO" id="GO:0005886">
    <property type="term" value="C:plasma membrane"/>
    <property type="evidence" value="ECO:0007669"/>
    <property type="project" value="TreeGrafter"/>
</dbReference>
<dbReference type="EMBL" id="CAGA01000009">
    <property type="protein sequence ID" value="CCE28517.1"/>
    <property type="molecule type" value="Genomic_DNA"/>
</dbReference>
<dbReference type="HOGENOM" id="CLU_002763_0_0_1"/>
<dbReference type="CDD" id="cd00082">
    <property type="entry name" value="HisKA"/>
    <property type="match status" value="1"/>
</dbReference>
<dbReference type="InterPro" id="IPR011006">
    <property type="entry name" value="CheY-like_superfamily"/>
</dbReference>
<dbReference type="InterPro" id="IPR001789">
    <property type="entry name" value="Sig_transdc_resp-reg_receiver"/>
</dbReference>
<dbReference type="InterPro" id="IPR029016">
    <property type="entry name" value="GAF-like_dom_sf"/>
</dbReference>
<evidence type="ECO:0000259" key="8">
    <source>
        <dbReference type="PROSITE" id="PS50109"/>
    </source>
</evidence>
<dbReference type="Gene3D" id="3.40.50.2300">
    <property type="match status" value="1"/>
</dbReference>
<name>M1VUX2_CLAP2</name>
<dbReference type="GO" id="GO:0000155">
    <property type="term" value="F:phosphorelay sensor kinase activity"/>
    <property type="evidence" value="ECO:0007669"/>
    <property type="project" value="InterPro"/>
</dbReference>
<dbReference type="SUPFAM" id="SSF55781">
    <property type="entry name" value="GAF domain-like"/>
    <property type="match status" value="1"/>
</dbReference>
<dbReference type="PRINTS" id="PR00344">
    <property type="entry name" value="BCTRLSENSOR"/>
</dbReference>
<dbReference type="SMART" id="SM00448">
    <property type="entry name" value="REC"/>
    <property type="match status" value="1"/>
</dbReference>
<dbReference type="SUPFAM" id="SSF47384">
    <property type="entry name" value="Homodimeric domain of signal transducing histidine kinase"/>
    <property type="match status" value="1"/>
</dbReference>